<evidence type="ECO:0000256" key="6">
    <source>
        <dbReference type="ARBA" id="ARBA00022764"/>
    </source>
</evidence>
<keyword evidence="6" id="KW-0574">Periplasm</keyword>
<dbReference type="Pfam" id="PF00127">
    <property type="entry name" value="Copper-bind"/>
    <property type="match status" value="1"/>
</dbReference>
<organism evidence="12 13">
    <name type="scientific">Haloarcula onubensis</name>
    <dbReference type="NCBI Taxonomy" id="2950539"/>
    <lineage>
        <taxon>Archaea</taxon>
        <taxon>Methanobacteriati</taxon>
        <taxon>Methanobacteriota</taxon>
        <taxon>Stenosarchaea group</taxon>
        <taxon>Halobacteria</taxon>
        <taxon>Halobacteriales</taxon>
        <taxon>Haloarculaceae</taxon>
        <taxon>Haloarcula</taxon>
    </lineage>
</organism>
<dbReference type="PANTHER" id="PTHR34192">
    <property type="entry name" value="PLASTOCYANIN MAJOR ISOFORM, CHLOROPLASTIC-RELATED"/>
    <property type="match status" value="1"/>
</dbReference>
<dbReference type="PANTHER" id="PTHR34192:SF10">
    <property type="entry name" value="PLASTOCYANIN MAJOR ISOFORM, CHLOROPLASTIC-RELATED"/>
    <property type="match status" value="1"/>
</dbReference>
<comment type="subcellular location">
    <subcellularLocation>
        <location evidence="2">Membrane</location>
    </subcellularLocation>
    <subcellularLocation>
        <location evidence="3">Periplasm</location>
    </subcellularLocation>
</comment>
<protein>
    <submittedName>
        <fullName evidence="12">Plastocyanin/azurin family copper-binding protein</fullName>
    </submittedName>
</protein>
<evidence type="ECO:0000256" key="4">
    <source>
        <dbReference type="ARBA" id="ARBA00022448"/>
    </source>
</evidence>
<dbReference type="InterPro" id="IPR000923">
    <property type="entry name" value="BlueCu_1"/>
</dbReference>
<reference evidence="12 13" key="1">
    <citation type="submission" date="2022-06" db="EMBL/GenBank/DDBJ databases">
        <title>Halomicroarcula sp. a new haloarchaeum isolate from saline soil.</title>
        <authorList>
            <person name="Strakova D."/>
            <person name="Galisteo C."/>
            <person name="Sanchez-Porro C."/>
            <person name="Ventosa A."/>
        </authorList>
    </citation>
    <scope>NUCLEOTIDE SEQUENCE [LARGE SCALE GENOMIC DNA]</scope>
    <source>
        <strain evidence="12 13">S3CR25-11</strain>
    </source>
</reference>
<keyword evidence="13" id="KW-1185">Reference proteome</keyword>
<dbReference type="PRINTS" id="PR00155">
    <property type="entry name" value="AMICYANIN"/>
</dbReference>
<keyword evidence="5" id="KW-0479">Metal-binding</keyword>
<dbReference type="Gene3D" id="2.60.40.420">
    <property type="entry name" value="Cupredoxins - blue copper proteins"/>
    <property type="match status" value="1"/>
</dbReference>
<dbReference type="CDD" id="cd04220">
    <property type="entry name" value="Halocyanin"/>
    <property type="match status" value="1"/>
</dbReference>
<gene>
    <name evidence="12" type="ORF">NDI86_08845</name>
</gene>
<evidence type="ECO:0000256" key="3">
    <source>
        <dbReference type="ARBA" id="ARBA00004418"/>
    </source>
</evidence>
<keyword evidence="7" id="KW-0249">Electron transport</keyword>
<dbReference type="PROSITE" id="PS00196">
    <property type="entry name" value="COPPER_BLUE"/>
    <property type="match status" value="1"/>
</dbReference>
<dbReference type="Proteomes" id="UP001268864">
    <property type="component" value="Unassembled WGS sequence"/>
</dbReference>
<evidence type="ECO:0000256" key="9">
    <source>
        <dbReference type="ARBA" id="ARBA00023136"/>
    </source>
</evidence>
<keyword evidence="8" id="KW-0186">Copper</keyword>
<feature type="compositionally biased region" description="Low complexity" evidence="10">
    <location>
        <begin position="19"/>
        <end position="69"/>
    </location>
</feature>
<dbReference type="SUPFAM" id="SSF49503">
    <property type="entry name" value="Cupredoxins"/>
    <property type="match status" value="1"/>
</dbReference>
<evidence type="ECO:0000256" key="5">
    <source>
        <dbReference type="ARBA" id="ARBA00022723"/>
    </source>
</evidence>
<comment type="caution">
    <text evidence="12">The sequence shown here is derived from an EMBL/GenBank/DDBJ whole genome shotgun (WGS) entry which is preliminary data.</text>
</comment>
<accession>A0ABU2FPW3</accession>
<dbReference type="EMBL" id="JAMQOS010000002">
    <property type="protein sequence ID" value="MDS0282231.1"/>
    <property type="molecule type" value="Genomic_DNA"/>
</dbReference>
<dbReference type="InterPro" id="IPR008972">
    <property type="entry name" value="Cupredoxin"/>
</dbReference>
<dbReference type="PROSITE" id="PS51318">
    <property type="entry name" value="TAT"/>
    <property type="match status" value="1"/>
</dbReference>
<comment type="cofactor">
    <cofactor evidence="1">
        <name>Cu cation</name>
        <dbReference type="ChEBI" id="CHEBI:23378"/>
    </cofactor>
</comment>
<evidence type="ECO:0000256" key="8">
    <source>
        <dbReference type="ARBA" id="ARBA00023008"/>
    </source>
</evidence>
<sequence length="167" mass="17040">MEESRRRFLAALTAGVTGALAGCGGDSATPTGDGTDTPTAAETPGTDTPTAAETPAETPTATDASTETGGAPAETVAVGPDGDYRFDPESFTVSVGDTVTWEWASGGHNVKPDAVPDGSDWSGTSGTGTYASGYSYSYTFETAGEYEYHCSPHQRLGMVGSFTVSDE</sequence>
<feature type="region of interest" description="Disordered" evidence="10">
    <location>
        <begin position="19"/>
        <end position="84"/>
    </location>
</feature>
<proteinExistence type="predicted"/>
<evidence type="ECO:0000313" key="12">
    <source>
        <dbReference type="EMBL" id="MDS0282231.1"/>
    </source>
</evidence>
<evidence type="ECO:0000256" key="2">
    <source>
        <dbReference type="ARBA" id="ARBA00004370"/>
    </source>
</evidence>
<evidence type="ECO:0000256" key="10">
    <source>
        <dbReference type="SAM" id="MobiDB-lite"/>
    </source>
</evidence>
<dbReference type="RefSeq" id="WP_310900061.1">
    <property type="nucleotide sequence ID" value="NZ_JAMQOS010000002.1"/>
</dbReference>
<dbReference type="InterPro" id="IPR006311">
    <property type="entry name" value="TAT_signal"/>
</dbReference>
<name>A0ABU2FPW3_9EURY</name>
<keyword evidence="9" id="KW-0472">Membrane</keyword>
<feature type="domain" description="Blue (type 1) copper" evidence="11">
    <location>
        <begin position="77"/>
        <end position="164"/>
    </location>
</feature>
<dbReference type="PROSITE" id="PS51257">
    <property type="entry name" value="PROKAR_LIPOPROTEIN"/>
    <property type="match status" value="1"/>
</dbReference>
<keyword evidence="4" id="KW-0813">Transport</keyword>
<evidence type="ECO:0000256" key="7">
    <source>
        <dbReference type="ARBA" id="ARBA00022982"/>
    </source>
</evidence>
<evidence type="ECO:0000256" key="1">
    <source>
        <dbReference type="ARBA" id="ARBA00001935"/>
    </source>
</evidence>
<dbReference type="InterPro" id="IPR028871">
    <property type="entry name" value="BlueCu_1_BS"/>
</dbReference>
<evidence type="ECO:0000313" key="13">
    <source>
        <dbReference type="Proteomes" id="UP001268864"/>
    </source>
</evidence>
<dbReference type="InterPro" id="IPR002386">
    <property type="entry name" value="Amicyanin/Pseudoazurin"/>
</dbReference>
<evidence type="ECO:0000259" key="11">
    <source>
        <dbReference type="Pfam" id="PF00127"/>
    </source>
</evidence>